<dbReference type="InterPro" id="IPR006108">
    <property type="entry name" value="3HC_DH_C"/>
</dbReference>
<reference evidence="6 7" key="1">
    <citation type="submission" date="2017-06" db="EMBL/GenBank/DDBJ databases">
        <title>Draft genome sequence of a variant of Elsinoe murrayae.</title>
        <authorList>
            <person name="Cheng Q."/>
        </authorList>
    </citation>
    <scope>NUCLEOTIDE SEQUENCE [LARGE SCALE GENOMIC DNA]</scope>
    <source>
        <strain evidence="6 7">CQ-2017a</strain>
    </source>
</reference>
<protein>
    <recommendedName>
        <fullName evidence="8">3-hydroxyacyl-CoA dehydrogenase</fullName>
    </recommendedName>
</protein>
<evidence type="ECO:0000256" key="3">
    <source>
        <dbReference type="SAM" id="MobiDB-lite"/>
    </source>
</evidence>
<gene>
    <name evidence="6" type="ORF">CAC42_332</name>
</gene>
<dbReference type="InterPro" id="IPR036291">
    <property type="entry name" value="NAD(P)-bd_dom_sf"/>
</dbReference>
<evidence type="ECO:0000259" key="5">
    <source>
        <dbReference type="Pfam" id="PF02737"/>
    </source>
</evidence>
<keyword evidence="2" id="KW-0560">Oxidoreductase</keyword>
<dbReference type="GO" id="GO:0050104">
    <property type="term" value="F:L-gulonate 3-dehydrogenase activity"/>
    <property type="evidence" value="ECO:0007669"/>
    <property type="project" value="TreeGrafter"/>
</dbReference>
<evidence type="ECO:0000259" key="4">
    <source>
        <dbReference type="Pfam" id="PF00725"/>
    </source>
</evidence>
<evidence type="ECO:0000256" key="2">
    <source>
        <dbReference type="ARBA" id="ARBA00023002"/>
    </source>
</evidence>
<dbReference type="Proteomes" id="UP000243797">
    <property type="component" value="Unassembled WGS sequence"/>
</dbReference>
<feature type="domain" description="3-hydroxyacyl-CoA dehydrogenase C-terminal" evidence="4">
    <location>
        <begin position="243"/>
        <end position="311"/>
    </location>
</feature>
<dbReference type="PANTHER" id="PTHR48075">
    <property type="entry name" value="3-HYDROXYACYL-COA DEHYDROGENASE FAMILY PROTEIN"/>
    <property type="match status" value="1"/>
</dbReference>
<name>A0A2K1QZY0_9PEZI</name>
<proteinExistence type="inferred from homology"/>
<dbReference type="PROSITE" id="PS00067">
    <property type="entry name" value="3HCDH"/>
    <property type="match status" value="1"/>
</dbReference>
<dbReference type="Pfam" id="PF00725">
    <property type="entry name" value="3HCDH"/>
    <property type="match status" value="1"/>
</dbReference>
<evidence type="ECO:0000313" key="7">
    <source>
        <dbReference type="Proteomes" id="UP000243797"/>
    </source>
</evidence>
<keyword evidence="7" id="KW-1185">Reference proteome</keyword>
<comment type="similarity">
    <text evidence="1">Belongs to the 3-hydroxyacyl-CoA dehydrogenase family.</text>
</comment>
<dbReference type="AlphaFoldDB" id="A0A2K1QZY0"/>
<comment type="caution">
    <text evidence="6">The sequence shown here is derived from an EMBL/GenBank/DDBJ whole genome shotgun (WGS) entry which is preliminary data.</text>
</comment>
<dbReference type="Pfam" id="PF02737">
    <property type="entry name" value="3HCDH_N"/>
    <property type="match status" value="1"/>
</dbReference>
<sequence>MGTDTITKAVTPSERGPNDDTSSTSAIVPEVSANAALTPKEVDSSHTRAAFDEVVKVQPENKNRIAIIGCGTIGASLVAMHLIRNVDCMVVVFDPRVDIQSYLEAKLEEDFALAGFRPDKDVASRIEYATSLQEAVRHAEIVQEQGPENIQWKANIWSGIEQSAPDTALLWTSTSGIPATVQSQKMSDKGRLIVCHPYNPPLLMPLIEIVPNPSTPTWVVTKTMHYWRLVKKRPILINSEVTGFVANRLAFAMFREAVSLVRQGVITASDLDELVESSMGPRWAVAGPFKSYHAGGGPGGLSAFMKNIGGTMRDCWAESDRHAVAVDDESWVDPISEECKTSFRPDDYEKRKGKLKAVLEDAAV</sequence>
<dbReference type="OrthoDB" id="2021159at2759"/>
<dbReference type="GO" id="GO:0070403">
    <property type="term" value="F:NAD+ binding"/>
    <property type="evidence" value="ECO:0007669"/>
    <property type="project" value="InterPro"/>
</dbReference>
<dbReference type="InParanoid" id="A0A2K1QZY0"/>
<dbReference type="GO" id="GO:0006631">
    <property type="term" value="P:fatty acid metabolic process"/>
    <property type="evidence" value="ECO:0007669"/>
    <property type="project" value="InterPro"/>
</dbReference>
<dbReference type="PANTHER" id="PTHR48075:SF1">
    <property type="entry name" value="LAMBDA-CRYSTALLIN HOMOLOG"/>
    <property type="match status" value="1"/>
</dbReference>
<dbReference type="STRING" id="2082308.A0A2K1QZY0"/>
<feature type="region of interest" description="Disordered" evidence="3">
    <location>
        <begin position="1"/>
        <end position="26"/>
    </location>
</feature>
<evidence type="ECO:0008006" key="8">
    <source>
        <dbReference type="Google" id="ProtNLM"/>
    </source>
</evidence>
<dbReference type="InterPro" id="IPR006180">
    <property type="entry name" value="3-OHacyl-CoA_DH_CS"/>
</dbReference>
<evidence type="ECO:0000313" key="6">
    <source>
        <dbReference type="EMBL" id="PNS20605.1"/>
    </source>
</evidence>
<feature type="domain" description="3-hydroxyacyl-CoA dehydrogenase NAD binding" evidence="5">
    <location>
        <begin position="65"/>
        <end position="238"/>
    </location>
</feature>
<accession>A0A2K1QZY0</accession>
<dbReference type="EMBL" id="NKHZ01000022">
    <property type="protein sequence ID" value="PNS20605.1"/>
    <property type="molecule type" value="Genomic_DNA"/>
</dbReference>
<organism evidence="6 7">
    <name type="scientific">Sphaceloma murrayae</name>
    <dbReference type="NCBI Taxonomy" id="2082308"/>
    <lineage>
        <taxon>Eukaryota</taxon>
        <taxon>Fungi</taxon>
        <taxon>Dikarya</taxon>
        <taxon>Ascomycota</taxon>
        <taxon>Pezizomycotina</taxon>
        <taxon>Dothideomycetes</taxon>
        <taxon>Dothideomycetidae</taxon>
        <taxon>Myriangiales</taxon>
        <taxon>Elsinoaceae</taxon>
        <taxon>Sphaceloma</taxon>
    </lineage>
</organism>
<feature type="compositionally biased region" description="Polar residues" evidence="3">
    <location>
        <begin position="1"/>
        <end position="10"/>
    </location>
</feature>
<dbReference type="InterPro" id="IPR008927">
    <property type="entry name" value="6-PGluconate_DH-like_C_sf"/>
</dbReference>
<evidence type="ECO:0000256" key="1">
    <source>
        <dbReference type="ARBA" id="ARBA00009463"/>
    </source>
</evidence>
<dbReference type="Gene3D" id="3.40.50.720">
    <property type="entry name" value="NAD(P)-binding Rossmann-like Domain"/>
    <property type="match status" value="1"/>
</dbReference>
<dbReference type="InterPro" id="IPR013328">
    <property type="entry name" value="6PGD_dom2"/>
</dbReference>
<dbReference type="Gene3D" id="1.10.1040.10">
    <property type="entry name" value="N-(1-d-carboxylethyl)-l-norvaline Dehydrogenase, domain 2"/>
    <property type="match status" value="1"/>
</dbReference>
<dbReference type="InterPro" id="IPR006176">
    <property type="entry name" value="3-OHacyl-CoA_DH_NAD-bd"/>
</dbReference>
<dbReference type="SUPFAM" id="SSF51735">
    <property type="entry name" value="NAD(P)-binding Rossmann-fold domains"/>
    <property type="match status" value="1"/>
</dbReference>
<dbReference type="SUPFAM" id="SSF48179">
    <property type="entry name" value="6-phosphogluconate dehydrogenase C-terminal domain-like"/>
    <property type="match status" value="1"/>
</dbReference>